<proteinExistence type="predicted"/>
<dbReference type="InterPro" id="IPR037359">
    <property type="entry name" value="NST/OST"/>
</dbReference>
<dbReference type="GO" id="GO:0008146">
    <property type="term" value="F:sulfotransferase activity"/>
    <property type="evidence" value="ECO:0007669"/>
    <property type="project" value="InterPro"/>
</dbReference>
<dbReference type="AlphaFoldDB" id="A0A7W6BXL0"/>
<dbReference type="InterPro" id="IPR027417">
    <property type="entry name" value="P-loop_NTPase"/>
</dbReference>
<keyword evidence="3" id="KW-0175">Coiled coil</keyword>
<keyword evidence="6" id="KW-1185">Reference proteome</keyword>
<sequence>MAKVNLIVGGVQKGGTTTISQHLRNHPLIAFGDTKELHVASDKDRFADPDYDLNDAYPGRFANLVAMEGVLPRYLADATPVYCYWPNAIERLAAYNPATRLVLIYRDPIERAYSHWKMEYFHGRETLSFPEAIRSGRSRVASDPTAPGFHRVFSYVERGFYANQLRRVFAHFPREQVLVLETRALEQRVEETLARIWSFLELDAPAAAPKPLRENTAFAHDYGYEFDQRDGEFLYRLFQYEIEAFAELSGVDVSHWGAAYRGMTSIASADVLRERTPRPNLAFQPFDASHASASGALHEDTAFEGPPVKRDLQAEIDRLRAENEELRAQLAGTTEKRRSWFGR</sequence>
<accession>A0A7W6BXL0</accession>
<organism evidence="5 6">
    <name type="scientific">Aureimonas phyllosphaerae</name>
    <dbReference type="NCBI Taxonomy" id="1166078"/>
    <lineage>
        <taxon>Bacteria</taxon>
        <taxon>Pseudomonadati</taxon>
        <taxon>Pseudomonadota</taxon>
        <taxon>Alphaproteobacteria</taxon>
        <taxon>Hyphomicrobiales</taxon>
        <taxon>Aurantimonadaceae</taxon>
        <taxon>Aureimonas</taxon>
    </lineage>
</organism>
<gene>
    <name evidence="5" type="ORF">GGR05_000698</name>
</gene>
<evidence type="ECO:0000313" key="6">
    <source>
        <dbReference type="Proteomes" id="UP000531216"/>
    </source>
</evidence>
<feature type="coiled-coil region" evidence="3">
    <location>
        <begin position="309"/>
        <end position="336"/>
    </location>
</feature>
<evidence type="ECO:0000259" key="4">
    <source>
        <dbReference type="Pfam" id="PF00685"/>
    </source>
</evidence>
<feature type="domain" description="Sulfotransferase" evidence="4">
    <location>
        <begin position="6"/>
        <end position="220"/>
    </location>
</feature>
<dbReference type="SUPFAM" id="SSF52540">
    <property type="entry name" value="P-loop containing nucleoside triphosphate hydrolases"/>
    <property type="match status" value="1"/>
</dbReference>
<dbReference type="Gene3D" id="3.40.50.300">
    <property type="entry name" value="P-loop containing nucleotide triphosphate hydrolases"/>
    <property type="match status" value="1"/>
</dbReference>
<dbReference type="Pfam" id="PF00685">
    <property type="entry name" value="Sulfotransfer_1"/>
    <property type="match status" value="1"/>
</dbReference>
<dbReference type="PANTHER" id="PTHR10605">
    <property type="entry name" value="HEPARAN SULFATE SULFOTRANSFERASE"/>
    <property type="match status" value="1"/>
</dbReference>
<protein>
    <recommendedName>
        <fullName evidence="4">Sulfotransferase domain-containing protein</fullName>
    </recommendedName>
</protein>
<dbReference type="PANTHER" id="PTHR10605:SF56">
    <property type="entry name" value="BIFUNCTIONAL HEPARAN SULFATE N-DEACETYLASE_N-SULFOTRANSFERASE"/>
    <property type="match status" value="1"/>
</dbReference>
<dbReference type="Proteomes" id="UP000531216">
    <property type="component" value="Unassembled WGS sequence"/>
</dbReference>
<dbReference type="RefSeq" id="WP_090958075.1">
    <property type="nucleotide sequence ID" value="NZ_FOOA01000001.1"/>
</dbReference>
<reference evidence="5 6" key="1">
    <citation type="submission" date="2020-08" db="EMBL/GenBank/DDBJ databases">
        <title>Genomic Encyclopedia of Type Strains, Phase IV (KMG-IV): sequencing the most valuable type-strain genomes for metagenomic binning, comparative biology and taxonomic classification.</title>
        <authorList>
            <person name="Goeker M."/>
        </authorList>
    </citation>
    <scope>NUCLEOTIDE SEQUENCE [LARGE SCALE GENOMIC DNA]</scope>
    <source>
        <strain evidence="5 6">DSM 25024</strain>
    </source>
</reference>
<name>A0A7W6BXL0_9HYPH</name>
<keyword evidence="1" id="KW-0808">Transferase</keyword>
<comment type="caution">
    <text evidence="5">The sequence shown here is derived from an EMBL/GenBank/DDBJ whole genome shotgun (WGS) entry which is preliminary data.</text>
</comment>
<keyword evidence="2" id="KW-0325">Glycoprotein</keyword>
<evidence type="ECO:0000256" key="1">
    <source>
        <dbReference type="ARBA" id="ARBA00022679"/>
    </source>
</evidence>
<evidence type="ECO:0000256" key="3">
    <source>
        <dbReference type="SAM" id="Coils"/>
    </source>
</evidence>
<evidence type="ECO:0000256" key="2">
    <source>
        <dbReference type="ARBA" id="ARBA00023180"/>
    </source>
</evidence>
<evidence type="ECO:0000313" key="5">
    <source>
        <dbReference type="EMBL" id="MBB3934587.1"/>
    </source>
</evidence>
<dbReference type="InterPro" id="IPR000863">
    <property type="entry name" value="Sulfotransferase_dom"/>
</dbReference>
<dbReference type="EMBL" id="JACIDO010000001">
    <property type="protein sequence ID" value="MBB3934587.1"/>
    <property type="molecule type" value="Genomic_DNA"/>
</dbReference>